<protein>
    <submittedName>
        <fullName evidence="1">Uncharacterized protein</fullName>
    </submittedName>
</protein>
<keyword evidence="2" id="KW-1185">Reference proteome</keyword>
<dbReference type="Gramene" id="C.cajan_45378.t">
    <property type="protein sequence ID" value="C.cajan_45378.t"/>
    <property type="gene ID" value="C.cajan_45378"/>
</dbReference>
<dbReference type="STRING" id="3821.A0A151QZ42"/>
<proteinExistence type="predicted"/>
<reference evidence="1" key="1">
    <citation type="journal article" date="2012" name="Nat. Biotechnol.">
        <title>Draft genome sequence of pigeonpea (Cajanus cajan), an orphan legume crop of resource-poor farmers.</title>
        <authorList>
            <person name="Varshney R.K."/>
            <person name="Chen W."/>
            <person name="Li Y."/>
            <person name="Bharti A.K."/>
            <person name="Saxena R.K."/>
            <person name="Schlueter J.A."/>
            <person name="Donoghue M.T."/>
            <person name="Azam S."/>
            <person name="Fan G."/>
            <person name="Whaley A.M."/>
            <person name="Farmer A.D."/>
            <person name="Sheridan J."/>
            <person name="Iwata A."/>
            <person name="Tuteja R."/>
            <person name="Penmetsa R.V."/>
            <person name="Wu W."/>
            <person name="Upadhyaya H.D."/>
            <person name="Yang S.P."/>
            <person name="Shah T."/>
            <person name="Saxena K.B."/>
            <person name="Michael T."/>
            <person name="McCombie W.R."/>
            <person name="Yang B."/>
            <person name="Zhang G."/>
            <person name="Yang H."/>
            <person name="Wang J."/>
            <person name="Spillane C."/>
            <person name="Cook D.R."/>
            <person name="May G.D."/>
            <person name="Xu X."/>
            <person name="Jackson S.A."/>
        </authorList>
    </citation>
    <scope>NUCLEOTIDE SEQUENCE [LARGE SCALE GENOMIC DNA]</scope>
</reference>
<dbReference type="EMBL" id="KQ484367">
    <property type="protein sequence ID" value="KYP35522.1"/>
    <property type="molecule type" value="Genomic_DNA"/>
</dbReference>
<dbReference type="AlphaFoldDB" id="A0A151QZ42"/>
<accession>A0A151QZ42</accession>
<evidence type="ECO:0000313" key="2">
    <source>
        <dbReference type="Proteomes" id="UP000075243"/>
    </source>
</evidence>
<dbReference type="Proteomes" id="UP000075243">
    <property type="component" value="Unassembled WGS sequence"/>
</dbReference>
<dbReference type="PANTHER" id="PTHR33564:SF11">
    <property type="entry name" value="OS06G0604600 PROTEIN"/>
    <property type="match status" value="1"/>
</dbReference>
<name>A0A151QZ42_CAJCA</name>
<dbReference type="OMA" id="AERMPAN"/>
<gene>
    <name evidence="1" type="ORF">KK1_043441</name>
</gene>
<organism evidence="1 2">
    <name type="scientific">Cajanus cajan</name>
    <name type="common">Pigeon pea</name>
    <name type="synonym">Cajanus indicus</name>
    <dbReference type="NCBI Taxonomy" id="3821"/>
    <lineage>
        <taxon>Eukaryota</taxon>
        <taxon>Viridiplantae</taxon>
        <taxon>Streptophyta</taxon>
        <taxon>Embryophyta</taxon>
        <taxon>Tracheophyta</taxon>
        <taxon>Spermatophyta</taxon>
        <taxon>Magnoliopsida</taxon>
        <taxon>eudicotyledons</taxon>
        <taxon>Gunneridae</taxon>
        <taxon>Pentapetalae</taxon>
        <taxon>rosids</taxon>
        <taxon>fabids</taxon>
        <taxon>Fabales</taxon>
        <taxon>Fabaceae</taxon>
        <taxon>Papilionoideae</taxon>
        <taxon>50 kb inversion clade</taxon>
        <taxon>NPAAA clade</taxon>
        <taxon>indigoferoid/millettioid clade</taxon>
        <taxon>Phaseoleae</taxon>
        <taxon>Cajanus</taxon>
    </lineage>
</organism>
<dbReference type="PANTHER" id="PTHR33564">
    <property type="entry name" value="TRANSMEMBRANE PROTEIN"/>
    <property type="match status" value="1"/>
</dbReference>
<feature type="non-terminal residue" evidence="1">
    <location>
        <position position="1"/>
    </location>
</feature>
<sequence>SPMINSQGMVLATAMALSGTVIVLALRLQRSFIPSQFPLHEISQPSTPILRSCISSVKGSPNMHNKLARFNSLAEEIVGYGTDENKRGKRKKQKKRVHFADDVVDSCGNGEEFRRQQRVNRNSFYSKSESKVETEKNCDVRGMPANRVALYNGILRDRVAQRLTYSY</sequence>
<evidence type="ECO:0000313" key="1">
    <source>
        <dbReference type="EMBL" id="KYP35522.1"/>
    </source>
</evidence>